<dbReference type="AlphaFoldDB" id="A0A919N9A4"/>
<organism evidence="1 2">
    <name type="scientific">Actinoplanes siamensis</name>
    <dbReference type="NCBI Taxonomy" id="1223317"/>
    <lineage>
        <taxon>Bacteria</taxon>
        <taxon>Bacillati</taxon>
        <taxon>Actinomycetota</taxon>
        <taxon>Actinomycetes</taxon>
        <taxon>Micromonosporales</taxon>
        <taxon>Micromonosporaceae</taxon>
        <taxon>Actinoplanes</taxon>
    </lineage>
</organism>
<gene>
    <name evidence="1" type="ORF">Asi03nite_41680</name>
</gene>
<proteinExistence type="predicted"/>
<protein>
    <submittedName>
        <fullName evidence="1">Uncharacterized protein</fullName>
    </submittedName>
</protein>
<keyword evidence="2" id="KW-1185">Reference proteome</keyword>
<dbReference type="EMBL" id="BOMW01000037">
    <property type="protein sequence ID" value="GIF06630.1"/>
    <property type="molecule type" value="Genomic_DNA"/>
</dbReference>
<evidence type="ECO:0000313" key="2">
    <source>
        <dbReference type="Proteomes" id="UP000629619"/>
    </source>
</evidence>
<name>A0A919N9A4_9ACTN</name>
<reference evidence="1" key="1">
    <citation type="submission" date="2021-01" db="EMBL/GenBank/DDBJ databases">
        <title>Whole genome shotgun sequence of Actinoplanes siamensis NBRC 109076.</title>
        <authorList>
            <person name="Komaki H."/>
            <person name="Tamura T."/>
        </authorList>
    </citation>
    <scope>NUCLEOTIDE SEQUENCE</scope>
    <source>
        <strain evidence="1">NBRC 109076</strain>
    </source>
</reference>
<sequence>MALGALRALGGGLLTPAAGHGAVDGLGVLFSSRVAETPDQWGGTQSGAG</sequence>
<accession>A0A919N9A4</accession>
<dbReference type="Proteomes" id="UP000629619">
    <property type="component" value="Unassembled WGS sequence"/>
</dbReference>
<comment type="caution">
    <text evidence="1">The sequence shown here is derived from an EMBL/GenBank/DDBJ whole genome shotgun (WGS) entry which is preliminary data.</text>
</comment>
<evidence type="ECO:0000313" key="1">
    <source>
        <dbReference type="EMBL" id="GIF06630.1"/>
    </source>
</evidence>